<sequence>MKLVKEFSEEDATEARKALLLIARDEKTKPKDKVEAWKLLMRIHKRLQVDKQIVKESARTEKPELKPSHKKGLEEILG</sequence>
<reference evidence="2" key="1">
    <citation type="journal article" date="2014" name="Front. Microbiol.">
        <title>High frequency of phylogenetically diverse reductive dehalogenase-homologous genes in deep subseafloor sedimentary metagenomes.</title>
        <authorList>
            <person name="Kawai M."/>
            <person name="Futagami T."/>
            <person name="Toyoda A."/>
            <person name="Takaki Y."/>
            <person name="Nishi S."/>
            <person name="Hori S."/>
            <person name="Arai W."/>
            <person name="Tsubouchi T."/>
            <person name="Morono Y."/>
            <person name="Uchiyama I."/>
            <person name="Ito T."/>
            <person name="Fujiyama A."/>
            <person name="Inagaki F."/>
            <person name="Takami H."/>
        </authorList>
    </citation>
    <scope>NUCLEOTIDE SEQUENCE</scope>
    <source>
        <strain evidence="2">Expedition CK06-06</strain>
    </source>
</reference>
<proteinExistence type="predicted"/>
<evidence type="ECO:0000313" key="2">
    <source>
        <dbReference type="EMBL" id="GAG97030.1"/>
    </source>
</evidence>
<organism evidence="2">
    <name type="scientific">marine sediment metagenome</name>
    <dbReference type="NCBI Taxonomy" id="412755"/>
    <lineage>
        <taxon>unclassified sequences</taxon>
        <taxon>metagenomes</taxon>
        <taxon>ecological metagenomes</taxon>
    </lineage>
</organism>
<feature type="region of interest" description="Disordered" evidence="1">
    <location>
        <begin position="55"/>
        <end position="78"/>
    </location>
</feature>
<protein>
    <submittedName>
        <fullName evidence="2">Uncharacterized protein</fullName>
    </submittedName>
</protein>
<name>X1BPX0_9ZZZZ</name>
<evidence type="ECO:0000256" key="1">
    <source>
        <dbReference type="SAM" id="MobiDB-lite"/>
    </source>
</evidence>
<accession>X1BPX0</accession>
<dbReference type="AlphaFoldDB" id="X1BPX0"/>
<dbReference type="EMBL" id="BART01022489">
    <property type="protein sequence ID" value="GAG97030.1"/>
    <property type="molecule type" value="Genomic_DNA"/>
</dbReference>
<comment type="caution">
    <text evidence="2">The sequence shown here is derived from an EMBL/GenBank/DDBJ whole genome shotgun (WGS) entry which is preliminary data.</text>
</comment>
<gene>
    <name evidence="2" type="ORF">S01H4_41159</name>
</gene>